<comment type="subunit">
    <text evidence="3 10">Homodimer.</text>
</comment>
<dbReference type="InterPro" id="IPR000740">
    <property type="entry name" value="GrpE"/>
</dbReference>
<keyword evidence="15" id="KW-1185">Reference proteome</keyword>
<dbReference type="NCBIfam" id="NF010757">
    <property type="entry name" value="PRK14160.1"/>
    <property type="match status" value="1"/>
</dbReference>
<evidence type="ECO:0000256" key="13">
    <source>
        <dbReference type="SAM" id="MobiDB-lite"/>
    </source>
</evidence>
<dbReference type="NCBIfam" id="NF010738">
    <property type="entry name" value="PRK14140.1"/>
    <property type="match status" value="1"/>
</dbReference>
<dbReference type="GO" id="GO:0051087">
    <property type="term" value="F:protein-folding chaperone binding"/>
    <property type="evidence" value="ECO:0007669"/>
    <property type="project" value="InterPro"/>
</dbReference>
<dbReference type="GO" id="GO:0006457">
    <property type="term" value="P:protein folding"/>
    <property type="evidence" value="ECO:0007669"/>
    <property type="project" value="InterPro"/>
</dbReference>
<evidence type="ECO:0000256" key="7">
    <source>
        <dbReference type="ARBA" id="ARBA00053401"/>
    </source>
</evidence>
<comment type="function">
    <text evidence="7 10 11">Participates actively in the response to hyperosmotic and heat shock by preventing the aggregation of stress-denatured proteins, in association with DnaK and GrpE. It is the nucleotide exchange factor for DnaK and may function as a thermosensor. Unfolded proteins bind initially to DnaJ; upon interaction with the DnaJ-bound protein, DnaK hydrolyzes its bound ATP, resulting in the formation of a stable complex. GrpE releases ADP from DnaK; ATP binding to DnaK triggers the release of the substrate protein, thus completing the reaction cycle. Several rounds of ATP-dependent interactions between DnaJ, DnaK and GrpE are required for fully efficient folding.</text>
</comment>
<evidence type="ECO:0000313" key="15">
    <source>
        <dbReference type="Proteomes" id="UP000033115"/>
    </source>
</evidence>
<dbReference type="RefSeq" id="WP_029160776.1">
    <property type="nucleotide sequence ID" value="NZ_CP009933.1"/>
</dbReference>
<proteinExistence type="inferred from homology"/>
<evidence type="ECO:0000256" key="5">
    <source>
        <dbReference type="ARBA" id="ARBA00023016"/>
    </source>
</evidence>
<keyword evidence="4 10" id="KW-0963">Cytoplasm</keyword>
<dbReference type="Pfam" id="PF01025">
    <property type="entry name" value="GrpE"/>
    <property type="match status" value="1"/>
</dbReference>
<dbReference type="FunFam" id="2.30.22.10:FF:000001">
    <property type="entry name" value="Protein GrpE"/>
    <property type="match status" value="1"/>
</dbReference>
<evidence type="ECO:0000256" key="9">
    <source>
        <dbReference type="ARBA" id="ARBA00076414"/>
    </source>
</evidence>
<dbReference type="Gene3D" id="3.90.20.20">
    <property type="match status" value="1"/>
</dbReference>
<dbReference type="STRING" id="1548.CSCA_3536"/>
<dbReference type="AlphaFoldDB" id="A0A0E3GRP1"/>
<dbReference type="HAMAP" id="MF_01151">
    <property type="entry name" value="GrpE"/>
    <property type="match status" value="1"/>
</dbReference>
<dbReference type="GO" id="GO:0000774">
    <property type="term" value="F:adenyl-nucleotide exchange factor activity"/>
    <property type="evidence" value="ECO:0007669"/>
    <property type="project" value="InterPro"/>
</dbReference>
<dbReference type="PANTHER" id="PTHR21237">
    <property type="entry name" value="GRPE PROTEIN"/>
    <property type="match status" value="1"/>
</dbReference>
<dbReference type="PROSITE" id="PS01071">
    <property type="entry name" value="GRPE"/>
    <property type="match status" value="1"/>
</dbReference>
<keyword evidence="5 10" id="KW-0346">Stress response</keyword>
<sequence length="207" mass="23957">MSKEEQVKVEEQSELIEENVEEEKVDKDQDVNEEEKDENSQEDDLKSQESLVDEIKSENEKLAKEISRLDNENQTFKDRLARTVAEYDNFRKRTVKEKEGIYTNACEDILKEFLPVLDNLERAITVDGSVEDLKKGIEMTIKQFSDALEKLEVEEIGADGEFDPNVHNAVMHVDDEQYGKNQVVEVFQKGYKRGDKVLRHSMVKVAN</sequence>
<comment type="similarity">
    <text evidence="2 10 12">Belongs to the GrpE family.</text>
</comment>
<dbReference type="GO" id="GO:0042803">
    <property type="term" value="F:protein homodimerization activity"/>
    <property type="evidence" value="ECO:0007669"/>
    <property type="project" value="InterPro"/>
</dbReference>
<evidence type="ECO:0000256" key="12">
    <source>
        <dbReference type="RuleBase" id="RU004478"/>
    </source>
</evidence>
<dbReference type="SUPFAM" id="SSF51064">
    <property type="entry name" value="Head domain of nucleotide exchange factor GrpE"/>
    <property type="match status" value="1"/>
</dbReference>
<dbReference type="InterPro" id="IPR009012">
    <property type="entry name" value="GrpE_head"/>
</dbReference>
<comment type="subcellular location">
    <subcellularLocation>
        <location evidence="1 10">Cytoplasm</location>
    </subcellularLocation>
</comment>
<dbReference type="HOGENOM" id="CLU_057217_5_0_9"/>
<dbReference type="InterPro" id="IPR013805">
    <property type="entry name" value="GrpE_CC"/>
</dbReference>
<dbReference type="PRINTS" id="PR00773">
    <property type="entry name" value="GRPEPROTEIN"/>
</dbReference>
<keyword evidence="6 10" id="KW-0143">Chaperone</keyword>
<gene>
    <name evidence="10" type="primary">grpE</name>
    <name evidence="14" type="ORF">CSCA_3536</name>
</gene>
<feature type="compositionally biased region" description="Basic and acidic residues" evidence="13">
    <location>
        <begin position="43"/>
        <end position="57"/>
    </location>
</feature>
<dbReference type="GO" id="GO:0005737">
    <property type="term" value="C:cytoplasm"/>
    <property type="evidence" value="ECO:0007669"/>
    <property type="project" value="UniProtKB-SubCell"/>
</dbReference>
<dbReference type="GO" id="GO:0051082">
    <property type="term" value="F:unfolded protein binding"/>
    <property type="evidence" value="ECO:0007669"/>
    <property type="project" value="TreeGrafter"/>
</dbReference>
<evidence type="ECO:0000256" key="6">
    <source>
        <dbReference type="ARBA" id="ARBA00023186"/>
    </source>
</evidence>
<feature type="compositionally biased region" description="Acidic residues" evidence="13">
    <location>
        <begin position="12"/>
        <end position="21"/>
    </location>
</feature>
<evidence type="ECO:0000256" key="1">
    <source>
        <dbReference type="ARBA" id="ARBA00004496"/>
    </source>
</evidence>
<reference evidence="14 15" key="1">
    <citation type="journal article" date="2015" name="J. Biotechnol.">
        <title>Complete genome sequence of a malodorant-producing acetogen, Clostridium scatologenes ATCC 25775(T).</title>
        <authorList>
            <person name="Zhu Z."/>
            <person name="Guo T."/>
            <person name="Zheng H."/>
            <person name="Song T."/>
            <person name="Ouyang P."/>
            <person name="Xie J."/>
        </authorList>
    </citation>
    <scope>NUCLEOTIDE SEQUENCE [LARGE SCALE GENOMIC DNA]</scope>
    <source>
        <strain evidence="14 15">ATCC 25775</strain>
    </source>
</reference>
<dbReference type="Gene3D" id="2.30.22.10">
    <property type="entry name" value="Head domain of nucleotide exchange factor GrpE"/>
    <property type="match status" value="1"/>
</dbReference>
<feature type="compositionally biased region" description="Acidic residues" evidence="13">
    <location>
        <begin position="31"/>
        <end position="42"/>
    </location>
</feature>
<protein>
    <recommendedName>
        <fullName evidence="8 10">Protein GrpE</fullName>
    </recommendedName>
    <alternativeName>
        <fullName evidence="9 10">HSP-70 cofactor</fullName>
    </alternativeName>
</protein>
<feature type="compositionally biased region" description="Basic and acidic residues" evidence="13">
    <location>
        <begin position="1"/>
        <end position="11"/>
    </location>
</feature>
<evidence type="ECO:0000256" key="4">
    <source>
        <dbReference type="ARBA" id="ARBA00022490"/>
    </source>
</evidence>
<dbReference type="EMBL" id="CP009933">
    <property type="protein sequence ID" value="AKA70661.1"/>
    <property type="molecule type" value="Genomic_DNA"/>
</dbReference>
<accession>A0A0E3GRP1</accession>
<evidence type="ECO:0000256" key="2">
    <source>
        <dbReference type="ARBA" id="ARBA00009054"/>
    </source>
</evidence>
<feature type="region of interest" description="Disordered" evidence="13">
    <location>
        <begin position="1"/>
        <end position="57"/>
    </location>
</feature>
<dbReference type="CDD" id="cd00446">
    <property type="entry name" value="GrpE"/>
    <property type="match status" value="1"/>
</dbReference>
<name>A0A0E3GRP1_CLOSL</name>
<dbReference type="SUPFAM" id="SSF58014">
    <property type="entry name" value="Coiled-coil domain of nucleotide exchange factor GrpE"/>
    <property type="match status" value="1"/>
</dbReference>
<organism evidence="14 15">
    <name type="scientific">Clostridium scatologenes</name>
    <dbReference type="NCBI Taxonomy" id="1548"/>
    <lineage>
        <taxon>Bacteria</taxon>
        <taxon>Bacillati</taxon>
        <taxon>Bacillota</taxon>
        <taxon>Clostridia</taxon>
        <taxon>Eubacteriales</taxon>
        <taxon>Clostridiaceae</taxon>
        <taxon>Clostridium</taxon>
    </lineage>
</organism>
<evidence type="ECO:0000256" key="10">
    <source>
        <dbReference type="HAMAP-Rule" id="MF_01151"/>
    </source>
</evidence>
<dbReference type="PANTHER" id="PTHR21237:SF23">
    <property type="entry name" value="GRPE PROTEIN HOMOLOG, MITOCHONDRIAL"/>
    <property type="match status" value="1"/>
</dbReference>
<evidence type="ECO:0000313" key="14">
    <source>
        <dbReference type="EMBL" id="AKA70661.1"/>
    </source>
</evidence>
<evidence type="ECO:0000256" key="8">
    <source>
        <dbReference type="ARBA" id="ARBA00072274"/>
    </source>
</evidence>
<dbReference type="Proteomes" id="UP000033115">
    <property type="component" value="Chromosome"/>
</dbReference>
<evidence type="ECO:0000256" key="11">
    <source>
        <dbReference type="RuleBase" id="RU000639"/>
    </source>
</evidence>
<dbReference type="KEGG" id="csq:CSCA_3536"/>
<evidence type="ECO:0000256" key="3">
    <source>
        <dbReference type="ARBA" id="ARBA00011738"/>
    </source>
</evidence>